<dbReference type="Gene3D" id="3.40.50.720">
    <property type="entry name" value="NAD(P)-binding Rossmann-like Domain"/>
    <property type="match status" value="1"/>
</dbReference>
<dbReference type="InterPro" id="IPR011128">
    <property type="entry name" value="G3P_DH_NAD-dep_N"/>
</dbReference>
<evidence type="ECO:0000313" key="2">
    <source>
        <dbReference type="EMBL" id="GAG32672.1"/>
    </source>
</evidence>
<proteinExistence type="predicted"/>
<dbReference type="GO" id="GO:0046168">
    <property type="term" value="P:glycerol-3-phosphate catabolic process"/>
    <property type="evidence" value="ECO:0007669"/>
    <property type="project" value="InterPro"/>
</dbReference>
<dbReference type="GO" id="GO:0016616">
    <property type="term" value="F:oxidoreductase activity, acting on the CH-OH group of donors, NAD or NADP as acceptor"/>
    <property type="evidence" value="ECO:0007669"/>
    <property type="project" value="InterPro"/>
</dbReference>
<feature type="domain" description="Glycerol-3-phosphate dehydrogenase NAD-dependent N-terminal" evidence="1">
    <location>
        <begin position="3"/>
        <end position="57"/>
    </location>
</feature>
<dbReference type="InterPro" id="IPR036291">
    <property type="entry name" value="NAD(P)-bd_dom_sf"/>
</dbReference>
<feature type="non-terminal residue" evidence="2">
    <location>
        <position position="58"/>
    </location>
</feature>
<accession>X0XB74</accession>
<dbReference type="AlphaFoldDB" id="X0XB74"/>
<dbReference type="SUPFAM" id="SSF51735">
    <property type="entry name" value="NAD(P)-binding Rossmann-fold domains"/>
    <property type="match status" value="1"/>
</dbReference>
<name>X0XB74_9ZZZZ</name>
<dbReference type="EMBL" id="BARS01049413">
    <property type="protein sequence ID" value="GAG32672.1"/>
    <property type="molecule type" value="Genomic_DNA"/>
</dbReference>
<dbReference type="Pfam" id="PF01210">
    <property type="entry name" value="NAD_Gly3P_dh_N"/>
    <property type="match status" value="1"/>
</dbReference>
<evidence type="ECO:0000259" key="1">
    <source>
        <dbReference type="Pfam" id="PF01210"/>
    </source>
</evidence>
<gene>
    <name evidence="2" type="ORF">S01H1_73912</name>
</gene>
<protein>
    <recommendedName>
        <fullName evidence="1">Glycerol-3-phosphate dehydrogenase NAD-dependent N-terminal domain-containing protein</fullName>
    </recommendedName>
</protein>
<organism evidence="2">
    <name type="scientific">marine sediment metagenome</name>
    <dbReference type="NCBI Taxonomy" id="412755"/>
    <lineage>
        <taxon>unclassified sequences</taxon>
        <taxon>metagenomes</taxon>
        <taxon>ecological metagenomes</taxon>
    </lineage>
</organism>
<sequence length="58" mass="6309">MPKVAIIGTTTWGLTLGVALAVKRAEVRLWARTEEEAARLLNAEFPSELFSGITLPRG</sequence>
<reference evidence="2" key="1">
    <citation type="journal article" date="2014" name="Front. Microbiol.">
        <title>High frequency of phylogenetically diverse reductive dehalogenase-homologous genes in deep subseafloor sedimentary metagenomes.</title>
        <authorList>
            <person name="Kawai M."/>
            <person name="Futagami T."/>
            <person name="Toyoda A."/>
            <person name="Takaki Y."/>
            <person name="Nishi S."/>
            <person name="Hori S."/>
            <person name="Arai W."/>
            <person name="Tsubouchi T."/>
            <person name="Morono Y."/>
            <person name="Uchiyama I."/>
            <person name="Ito T."/>
            <person name="Fujiyama A."/>
            <person name="Inagaki F."/>
            <person name="Takami H."/>
        </authorList>
    </citation>
    <scope>NUCLEOTIDE SEQUENCE</scope>
    <source>
        <strain evidence="2">Expedition CK06-06</strain>
    </source>
</reference>
<comment type="caution">
    <text evidence="2">The sequence shown here is derived from an EMBL/GenBank/DDBJ whole genome shotgun (WGS) entry which is preliminary data.</text>
</comment>
<dbReference type="GO" id="GO:0051287">
    <property type="term" value="F:NAD binding"/>
    <property type="evidence" value="ECO:0007669"/>
    <property type="project" value="InterPro"/>
</dbReference>